<evidence type="ECO:0000256" key="8">
    <source>
        <dbReference type="ARBA" id="ARBA00023065"/>
    </source>
</evidence>
<keyword evidence="13" id="KW-0407">Ion channel</keyword>
<keyword evidence="20" id="KW-1185">Reference proteome</keyword>
<keyword evidence="12" id="KW-1071">Ligand-gated ion channel</keyword>
<dbReference type="CDD" id="cd13629">
    <property type="entry name" value="PBP2_Dsm1740"/>
    <property type="match status" value="1"/>
</dbReference>
<evidence type="ECO:0000256" key="14">
    <source>
        <dbReference type="RuleBase" id="RU003744"/>
    </source>
</evidence>
<protein>
    <submittedName>
        <fullName evidence="19">Polar amino acid transport system substrate-binding protein</fullName>
    </submittedName>
</protein>
<evidence type="ECO:0000256" key="15">
    <source>
        <dbReference type="SAM" id="SignalP"/>
    </source>
</evidence>
<evidence type="ECO:0000313" key="19">
    <source>
        <dbReference type="EMBL" id="SKA63577.1"/>
    </source>
</evidence>
<proteinExistence type="inferred from homology"/>
<dbReference type="Pfam" id="PF00497">
    <property type="entry name" value="SBP_bac_3"/>
    <property type="match status" value="1"/>
</dbReference>
<dbReference type="InterPro" id="IPR001638">
    <property type="entry name" value="Solute-binding_3/MltF_N"/>
</dbReference>
<feature type="signal peptide" evidence="15">
    <location>
        <begin position="1"/>
        <end position="26"/>
    </location>
</feature>
<dbReference type="SMART" id="SM00062">
    <property type="entry name" value="PBPb"/>
    <property type="match status" value="1"/>
</dbReference>
<name>A0A1T4VF72_9BACT</name>
<dbReference type="SMART" id="SM00079">
    <property type="entry name" value="PBPe"/>
    <property type="match status" value="1"/>
</dbReference>
<dbReference type="InterPro" id="IPR019594">
    <property type="entry name" value="Glu/Gly-bd"/>
</dbReference>
<keyword evidence="11" id="KW-0325">Glycoprotein</keyword>
<evidence type="ECO:0000259" key="17">
    <source>
        <dbReference type="SMART" id="SM00079"/>
    </source>
</evidence>
<dbReference type="GO" id="GO:0015276">
    <property type="term" value="F:ligand-gated monoatomic ion channel activity"/>
    <property type="evidence" value="ECO:0007669"/>
    <property type="project" value="InterPro"/>
</dbReference>
<keyword evidence="8" id="KW-0406">Ion transport</keyword>
<dbReference type="Gene3D" id="3.40.190.10">
    <property type="entry name" value="Periplasmic binding protein-like II"/>
    <property type="match status" value="2"/>
</dbReference>
<evidence type="ECO:0000256" key="12">
    <source>
        <dbReference type="ARBA" id="ARBA00023286"/>
    </source>
</evidence>
<reference evidence="19 20" key="1">
    <citation type="submission" date="2017-02" db="EMBL/GenBank/DDBJ databases">
        <authorList>
            <person name="Peterson S.W."/>
        </authorList>
    </citation>
    <scope>NUCLEOTIDE SEQUENCE [LARGE SCALE GENOMIC DNA]</scope>
    <source>
        <strain evidence="19 20">DSM 18034</strain>
    </source>
</reference>
<evidence type="ECO:0000256" key="4">
    <source>
        <dbReference type="ARBA" id="ARBA00022448"/>
    </source>
</evidence>
<dbReference type="GO" id="GO:0016020">
    <property type="term" value="C:membrane"/>
    <property type="evidence" value="ECO:0007669"/>
    <property type="project" value="UniProtKB-SubCell"/>
</dbReference>
<evidence type="ECO:0000256" key="7">
    <source>
        <dbReference type="ARBA" id="ARBA00022989"/>
    </source>
</evidence>
<dbReference type="STRING" id="1121442.SAMN02745702_00173"/>
<dbReference type="InterPro" id="IPR018313">
    <property type="entry name" value="SBP_3_CS"/>
</dbReference>
<keyword evidence="5" id="KW-0812">Transmembrane</keyword>
<dbReference type="GO" id="GO:0030313">
    <property type="term" value="C:cell envelope"/>
    <property type="evidence" value="ECO:0007669"/>
    <property type="project" value="UniProtKB-SubCell"/>
</dbReference>
<keyword evidence="4" id="KW-0813">Transport</keyword>
<evidence type="ECO:0000256" key="5">
    <source>
        <dbReference type="ARBA" id="ARBA00022692"/>
    </source>
</evidence>
<dbReference type="PANTHER" id="PTHR35936">
    <property type="entry name" value="MEMBRANE-BOUND LYTIC MUREIN TRANSGLYCOSYLASE F"/>
    <property type="match status" value="1"/>
</dbReference>
<accession>A0A1T4VF72</accession>
<dbReference type="Proteomes" id="UP000189733">
    <property type="component" value="Unassembled WGS sequence"/>
</dbReference>
<evidence type="ECO:0000313" key="20">
    <source>
        <dbReference type="Proteomes" id="UP000189733"/>
    </source>
</evidence>
<evidence type="ECO:0000256" key="11">
    <source>
        <dbReference type="ARBA" id="ARBA00023180"/>
    </source>
</evidence>
<dbReference type="EMBL" id="FUYA01000001">
    <property type="protein sequence ID" value="SKA63577.1"/>
    <property type="molecule type" value="Genomic_DNA"/>
</dbReference>
<dbReference type="AlphaFoldDB" id="A0A1T4VF72"/>
<dbReference type="PROSITE" id="PS01039">
    <property type="entry name" value="SBP_BACTERIAL_3"/>
    <property type="match status" value="1"/>
</dbReference>
<feature type="chain" id="PRO_5013024348" evidence="15">
    <location>
        <begin position="27"/>
        <end position="277"/>
    </location>
</feature>
<evidence type="ECO:0000256" key="13">
    <source>
        <dbReference type="ARBA" id="ARBA00023303"/>
    </source>
</evidence>
<evidence type="ECO:0000256" key="2">
    <source>
        <dbReference type="ARBA" id="ARBA00004196"/>
    </source>
</evidence>
<dbReference type="SMART" id="SM00918">
    <property type="entry name" value="Lig_chan-Glu_bd"/>
    <property type="match status" value="1"/>
</dbReference>
<dbReference type="InterPro" id="IPR001320">
    <property type="entry name" value="Iontro_rcpt_C"/>
</dbReference>
<evidence type="ECO:0000256" key="6">
    <source>
        <dbReference type="ARBA" id="ARBA00022729"/>
    </source>
</evidence>
<feature type="domain" description="Ionotropic glutamate receptor L-glutamate and glycine-binding" evidence="18">
    <location>
        <begin position="57"/>
        <end position="102"/>
    </location>
</feature>
<comment type="similarity">
    <text evidence="3 14">Belongs to the bacterial solute-binding protein 3 family.</text>
</comment>
<sequence>MRKLHTLAIALFAAAFLLVSTAPAQAGKLGRQLTEESTLTTILKRGTLRVGMDTFVPWAMKDKTGKFIGFEIDVARRLAEDMGVDIEFVPTSWDGIIPALLAGKFDLLIGGMGIRADRAVKVNFSIPYYSTGMSIVANSKKIPGATKLEDFNKEDIVISARKGTTAAKAAKRFMPNAKLRLFNKEPQAVQELLNGRAHAFISMAPLPAQEAIKHKDKLYLPMTGNFTNEPNGIAMRKGDVDMLNFVNSWIRATKAEGWILDRQKYWFTTLDWQSQVQ</sequence>
<dbReference type="RefSeq" id="WP_078683498.1">
    <property type="nucleotide sequence ID" value="NZ_FUYA01000001.1"/>
</dbReference>
<organism evidence="19 20">
    <name type="scientific">Desulfobaculum bizertense DSM 18034</name>
    <dbReference type="NCBI Taxonomy" id="1121442"/>
    <lineage>
        <taxon>Bacteria</taxon>
        <taxon>Pseudomonadati</taxon>
        <taxon>Thermodesulfobacteriota</taxon>
        <taxon>Desulfovibrionia</taxon>
        <taxon>Desulfovibrionales</taxon>
        <taxon>Desulfovibrionaceae</taxon>
        <taxon>Desulfobaculum</taxon>
    </lineage>
</organism>
<keyword evidence="6 15" id="KW-0732">Signal</keyword>
<dbReference type="SUPFAM" id="SSF53850">
    <property type="entry name" value="Periplasmic binding protein-like II"/>
    <property type="match status" value="1"/>
</dbReference>
<evidence type="ECO:0000256" key="10">
    <source>
        <dbReference type="ARBA" id="ARBA00023170"/>
    </source>
</evidence>
<keyword evidence="10" id="KW-0675">Receptor</keyword>
<evidence type="ECO:0000259" key="16">
    <source>
        <dbReference type="SMART" id="SM00062"/>
    </source>
</evidence>
<evidence type="ECO:0000256" key="1">
    <source>
        <dbReference type="ARBA" id="ARBA00004141"/>
    </source>
</evidence>
<dbReference type="OrthoDB" id="6192933at2"/>
<gene>
    <name evidence="19" type="ORF">SAMN02745702_00173</name>
</gene>
<evidence type="ECO:0000259" key="18">
    <source>
        <dbReference type="SMART" id="SM00918"/>
    </source>
</evidence>
<comment type="subcellular location">
    <subcellularLocation>
        <location evidence="2">Cell envelope</location>
    </subcellularLocation>
    <subcellularLocation>
        <location evidence="1">Membrane</location>
        <topology evidence="1">Multi-pass membrane protein</topology>
    </subcellularLocation>
</comment>
<evidence type="ECO:0000256" key="3">
    <source>
        <dbReference type="ARBA" id="ARBA00010333"/>
    </source>
</evidence>
<feature type="domain" description="Ionotropic glutamate receptor C-terminal" evidence="17">
    <location>
        <begin position="47"/>
        <end position="269"/>
    </location>
</feature>
<keyword evidence="7" id="KW-1133">Transmembrane helix</keyword>
<feature type="domain" description="Solute-binding protein family 3/N-terminal" evidence="16">
    <location>
        <begin position="47"/>
        <end position="270"/>
    </location>
</feature>
<keyword evidence="9" id="KW-0472">Membrane</keyword>
<dbReference type="PANTHER" id="PTHR35936:SF38">
    <property type="entry name" value="GLUTAMINE-BINDING PERIPLASMIC PROTEIN"/>
    <property type="match status" value="1"/>
</dbReference>
<evidence type="ECO:0000256" key="9">
    <source>
        <dbReference type="ARBA" id="ARBA00023136"/>
    </source>
</evidence>